<gene>
    <name evidence="1" type="ORF">SMN809_LOCUS24772</name>
</gene>
<dbReference type="EMBL" id="CAJOBI010030385">
    <property type="protein sequence ID" value="CAF4269554.1"/>
    <property type="molecule type" value="Genomic_DNA"/>
</dbReference>
<evidence type="ECO:0000313" key="1">
    <source>
        <dbReference type="EMBL" id="CAF4269554.1"/>
    </source>
</evidence>
<dbReference type="Proteomes" id="UP000676336">
    <property type="component" value="Unassembled WGS sequence"/>
</dbReference>
<sequence>MKSQENQQKDILYNQILEHAIQSNLLTQRYFPRQDILEQ</sequence>
<protein>
    <submittedName>
        <fullName evidence="1">Uncharacterized protein</fullName>
    </submittedName>
</protein>
<reference evidence="1" key="1">
    <citation type="submission" date="2021-02" db="EMBL/GenBank/DDBJ databases">
        <authorList>
            <person name="Nowell W R."/>
        </authorList>
    </citation>
    <scope>NUCLEOTIDE SEQUENCE</scope>
</reference>
<name>A0A8S2T7Y6_9BILA</name>
<accession>A0A8S2T7Y6</accession>
<dbReference type="AlphaFoldDB" id="A0A8S2T7Y6"/>
<evidence type="ECO:0000313" key="2">
    <source>
        <dbReference type="Proteomes" id="UP000676336"/>
    </source>
</evidence>
<proteinExistence type="predicted"/>
<feature type="non-terminal residue" evidence="1">
    <location>
        <position position="39"/>
    </location>
</feature>
<comment type="caution">
    <text evidence="1">The sequence shown here is derived from an EMBL/GenBank/DDBJ whole genome shotgun (WGS) entry which is preliminary data.</text>
</comment>
<organism evidence="1 2">
    <name type="scientific">Rotaria magnacalcarata</name>
    <dbReference type="NCBI Taxonomy" id="392030"/>
    <lineage>
        <taxon>Eukaryota</taxon>
        <taxon>Metazoa</taxon>
        <taxon>Spiralia</taxon>
        <taxon>Gnathifera</taxon>
        <taxon>Rotifera</taxon>
        <taxon>Eurotatoria</taxon>
        <taxon>Bdelloidea</taxon>
        <taxon>Philodinida</taxon>
        <taxon>Philodinidae</taxon>
        <taxon>Rotaria</taxon>
    </lineage>
</organism>